<accession>A0ACC7P329</accession>
<gene>
    <name evidence="1" type="primary">cysC</name>
    <name evidence="1" type="ORF">ACI1P1_24110</name>
</gene>
<evidence type="ECO:0000313" key="1">
    <source>
        <dbReference type="EMBL" id="MFM9331383.1"/>
    </source>
</evidence>
<keyword evidence="1" id="KW-0418">Kinase</keyword>
<dbReference type="EC" id="2.7.1.25" evidence="1"/>
<protein>
    <submittedName>
        <fullName evidence="1">Adenylyl-sulfate kinase</fullName>
        <ecNumber evidence="1">2.7.1.25</ecNumber>
    </submittedName>
</protein>
<dbReference type="Proteomes" id="UP001631969">
    <property type="component" value="Unassembled WGS sequence"/>
</dbReference>
<evidence type="ECO:0000313" key="2">
    <source>
        <dbReference type="Proteomes" id="UP001631969"/>
    </source>
</evidence>
<name>A0ACC7P329_9BACL</name>
<keyword evidence="1" id="KW-0808">Transferase</keyword>
<organism evidence="1 2">
    <name type="scientific">Paenibacillus mesotrionivorans</name>
    <dbReference type="NCBI Taxonomy" id="3160968"/>
    <lineage>
        <taxon>Bacteria</taxon>
        <taxon>Bacillati</taxon>
        <taxon>Bacillota</taxon>
        <taxon>Bacilli</taxon>
        <taxon>Bacillales</taxon>
        <taxon>Paenibacillaceae</taxon>
        <taxon>Paenibacillus</taxon>
    </lineage>
</organism>
<dbReference type="EMBL" id="JBJURJ010000018">
    <property type="protein sequence ID" value="MFM9331383.1"/>
    <property type="molecule type" value="Genomic_DNA"/>
</dbReference>
<reference evidence="1" key="1">
    <citation type="submission" date="2024-12" db="EMBL/GenBank/DDBJ databases">
        <authorList>
            <person name="Wu N."/>
        </authorList>
    </citation>
    <scope>NUCLEOTIDE SEQUENCE</scope>
    <source>
        <strain evidence="1">P15</strain>
    </source>
</reference>
<comment type="caution">
    <text evidence="1">The sequence shown here is derived from an EMBL/GenBank/DDBJ whole genome shotgun (WGS) entry which is preliminary data.</text>
</comment>
<sequence>MHRHLFERLNGHRGGVIWFTGLPGSGKTTLADELQKLLLQFGIRCVVLDGDRLRKGLNRDLGFTEQDRMENLRRAAVMAAAFVEAGCLVLAPLISPLESYRAVVRQHFQPADYMELYVKCSLEECMRRDPKGMYQLAVAGIIPDFTGVSAPYEAPSQPDLILDTEWLSVEQCMEQCKQMIVGKIKIQSDEEYVI</sequence>
<proteinExistence type="predicted"/>
<keyword evidence="2" id="KW-1185">Reference proteome</keyword>